<dbReference type="InterPro" id="IPR051981">
    <property type="entry name" value="Glycosyltransf_32"/>
</dbReference>
<evidence type="ECO:0008006" key="4">
    <source>
        <dbReference type="Google" id="ProtNLM"/>
    </source>
</evidence>
<dbReference type="AlphaFoldDB" id="A0AAW0CRF1"/>
<proteinExistence type="inferred from homology"/>
<comment type="caution">
    <text evidence="2">The sequence shown here is derived from an EMBL/GenBank/DDBJ whole genome shotgun (WGS) entry which is preliminary data.</text>
</comment>
<evidence type="ECO:0000256" key="1">
    <source>
        <dbReference type="ARBA" id="ARBA00009003"/>
    </source>
</evidence>
<evidence type="ECO:0000313" key="3">
    <source>
        <dbReference type="Proteomes" id="UP001383192"/>
    </source>
</evidence>
<sequence length="313" mass="35909">MNLRFGLDCYNFAGTISAPSHPSEKSYYHTYWRADLAAFGTRQEYMLKSFFATQHLPTSHLTLWSNGDLSSNHILQKYLSKFPESFSLRIVDTAALARGTPLEGSTYANGGLVDKKAWVDGDLLRLLLLWNFGGVWVDMDTLITRDMNPLTQDGQEWVTQWDCYDKPYSPLNGALMHFTQHSPYLCEAFDIMATSPSPRPGSTDWGSLLYLKLYRRLVKGGVQPFKILPWCFSDARSCRLDNRLPDPFVADDRNREGRWGIQGRGMEEGAELDKVLGNVFSVHLHNQWEKEFPKGGWVERLLLRRFEGRLEQL</sequence>
<dbReference type="GO" id="GO:0016758">
    <property type="term" value="F:hexosyltransferase activity"/>
    <property type="evidence" value="ECO:0007669"/>
    <property type="project" value="TreeGrafter"/>
</dbReference>
<dbReference type="Gene3D" id="3.90.550.20">
    <property type="match status" value="1"/>
</dbReference>
<dbReference type="Proteomes" id="UP001383192">
    <property type="component" value="Unassembled WGS sequence"/>
</dbReference>
<dbReference type="GO" id="GO:0016020">
    <property type="term" value="C:membrane"/>
    <property type="evidence" value="ECO:0007669"/>
    <property type="project" value="GOC"/>
</dbReference>
<name>A0AAW0CRF1_9AGAR</name>
<protein>
    <recommendedName>
        <fullName evidence="4">Glycosyltransferase family 32 protein</fullName>
    </recommendedName>
</protein>
<dbReference type="SUPFAM" id="SSF53448">
    <property type="entry name" value="Nucleotide-diphospho-sugar transferases"/>
    <property type="match status" value="1"/>
</dbReference>
<dbReference type="PANTHER" id="PTHR12042:SF21">
    <property type="entry name" value="ALPHA1,4-GALACTOSYLTRANSFERASE 1-RELATED"/>
    <property type="match status" value="1"/>
</dbReference>
<keyword evidence="3" id="KW-1185">Reference proteome</keyword>
<dbReference type="InterPro" id="IPR007577">
    <property type="entry name" value="GlycoTrfase_DXD_sugar-bd_CS"/>
</dbReference>
<organism evidence="2 3">
    <name type="scientific">Paramarasmius palmivorus</name>
    <dbReference type="NCBI Taxonomy" id="297713"/>
    <lineage>
        <taxon>Eukaryota</taxon>
        <taxon>Fungi</taxon>
        <taxon>Dikarya</taxon>
        <taxon>Basidiomycota</taxon>
        <taxon>Agaricomycotina</taxon>
        <taxon>Agaricomycetes</taxon>
        <taxon>Agaricomycetidae</taxon>
        <taxon>Agaricales</taxon>
        <taxon>Marasmiineae</taxon>
        <taxon>Marasmiaceae</taxon>
        <taxon>Paramarasmius</taxon>
    </lineage>
</organism>
<dbReference type="GO" id="GO:0006688">
    <property type="term" value="P:glycosphingolipid biosynthetic process"/>
    <property type="evidence" value="ECO:0007669"/>
    <property type="project" value="TreeGrafter"/>
</dbReference>
<dbReference type="PANTHER" id="PTHR12042">
    <property type="entry name" value="LACTOSYLCERAMIDE 4-ALPHA-GALACTOSYLTRANSFERASE ALPHA- 1,4-GALACTOSYLTRANSFERASE"/>
    <property type="match status" value="1"/>
</dbReference>
<dbReference type="InterPro" id="IPR029044">
    <property type="entry name" value="Nucleotide-diphossugar_trans"/>
</dbReference>
<accession>A0AAW0CRF1</accession>
<comment type="similarity">
    <text evidence="1">Belongs to the glycosyltransferase 32 family.</text>
</comment>
<dbReference type="Pfam" id="PF04488">
    <property type="entry name" value="Gly_transf_sug"/>
    <property type="match status" value="1"/>
</dbReference>
<gene>
    <name evidence="2" type="ORF">VNI00_009053</name>
</gene>
<evidence type="ECO:0000313" key="2">
    <source>
        <dbReference type="EMBL" id="KAK7041764.1"/>
    </source>
</evidence>
<reference evidence="2 3" key="1">
    <citation type="submission" date="2024-01" db="EMBL/GenBank/DDBJ databases">
        <title>A draft genome for a cacao thread blight-causing isolate of Paramarasmius palmivorus.</title>
        <authorList>
            <person name="Baruah I.K."/>
            <person name="Bukari Y."/>
            <person name="Amoako-Attah I."/>
            <person name="Meinhardt L.W."/>
            <person name="Bailey B.A."/>
            <person name="Cohen S.P."/>
        </authorList>
    </citation>
    <scope>NUCLEOTIDE SEQUENCE [LARGE SCALE GENOMIC DNA]</scope>
    <source>
        <strain evidence="2 3">GH-12</strain>
    </source>
</reference>
<dbReference type="EMBL" id="JAYKXP010000032">
    <property type="protein sequence ID" value="KAK7041764.1"/>
    <property type="molecule type" value="Genomic_DNA"/>
</dbReference>